<reference evidence="7 8" key="2">
    <citation type="journal article" date="2016" name="J. Biotechnol.">
        <title>Complete genome sequence of Arthrobacter alpinus ERGS4:06, a yellow pigmented bacterium tolerant to cold and radiations isolated from Sikkim Himalaya.</title>
        <authorList>
            <person name="Kumar R."/>
            <person name="Singh D."/>
            <person name="Swarnkar M.K."/>
            <person name="Singh A.K."/>
            <person name="Kumar S."/>
        </authorList>
    </citation>
    <scope>NUCLEOTIDE SEQUENCE [LARGE SCALE GENOMIC DNA]</scope>
    <source>
        <strain evidence="7 8">ERGS4:06</strain>
    </source>
</reference>
<dbReference type="GO" id="GO:0006310">
    <property type="term" value="P:DNA recombination"/>
    <property type="evidence" value="ECO:0007669"/>
    <property type="project" value="UniProtKB-KW"/>
</dbReference>
<dbReference type="InterPro" id="IPR010998">
    <property type="entry name" value="Integrase_recombinase_N"/>
</dbReference>
<evidence type="ECO:0008006" key="9">
    <source>
        <dbReference type="Google" id="ProtNLM"/>
    </source>
</evidence>
<dbReference type="PANTHER" id="PTHR30349:SF41">
    <property type="entry name" value="INTEGRASE_RECOMBINASE PROTEIN MJ0367-RELATED"/>
    <property type="match status" value="1"/>
</dbReference>
<dbReference type="Gene3D" id="1.10.150.130">
    <property type="match status" value="1"/>
</dbReference>
<dbReference type="PROSITE" id="PS51900">
    <property type="entry name" value="CB"/>
    <property type="match status" value="1"/>
</dbReference>
<name>A0A0S2LZ03_9MICC</name>
<evidence type="ECO:0000256" key="3">
    <source>
        <dbReference type="ARBA" id="ARBA00023172"/>
    </source>
</evidence>
<sequence>MLVIESSEGDIHEEATRWLRFLAAVGKSPNTIRAYGLRLAPYLSWSVASGRDWRKVRLTDLVEWKTVVVATPCSGAKGLPRPRRPATVDAWMTAVVEFFKWAEAAAVVEPALSGLIYEPRYIAAGVYGGEQGRIRQVKVPELQARSHQETASPEWIEFPRARAVLLNLELVARDRFLVDLLFFTGLRIGEALALFRQDVHFLAENSGLGCRIRGPHIHVRSNEVLNGARAKTGPRWVPVPDRVVFSYEDYLLDRRDILGLDSNPHVFVNLYRSSRGTAMSYAGVVDLFQRISVSVSSRIRPHMLRHTRATMWLRGIDTPRLDLDTVRVLLGHASLEATSIYAHSRAEDLRAAVSNASLPGIGDEKGR</sequence>
<dbReference type="InterPro" id="IPR002104">
    <property type="entry name" value="Integrase_catalytic"/>
</dbReference>
<evidence type="ECO:0000259" key="5">
    <source>
        <dbReference type="PROSITE" id="PS51898"/>
    </source>
</evidence>
<dbReference type="InterPro" id="IPR011010">
    <property type="entry name" value="DNA_brk_join_enz"/>
</dbReference>
<dbReference type="PANTHER" id="PTHR30349">
    <property type="entry name" value="PHAGE INTEGRASE-RELATED"/>
    <property type="match status" value="1"/>
</dbReference>
<proteinExistence type="inferred from homology"/>
<dbReference type="CDD" id="cd00397">
    <property type="entry name" value="DNA_BRE_C"/>
    <property type="match status" value="1"/>
</dbReference>
<feature type="domain" description="Tyr recombinase" evidence="5">
    <location>
        <begin position="151"/>
        <end position="354"/>
    </location>
</feature>
<dbReference type="GO" id="GO:0003677">
    <property type="term" value="F:DNA binding"/>
    <property type="evidence" value="ECO:0007669"/>
    <property type="project" value="UniProtKB-UniRule"/>
</dbReference>
<reference evidence="8" key="1">
    <citation type="submission" date="2015-11" db="EMBL/GenBank/DDBJ databases">
        <authorList>
            <person name="Kumar R."/>
            <person name="Singh D."/>
            <person name="Swarnkar M.K."/>
            <person name="Singh A.K."/>
            <person name="Kumar S."/>
        </authorList>
    </citation>
    <scope>NUCLEOTIDE SEQUENCE [LARGE SCALE GENOMIC DNA]</scope>
    <source>
        <strain evidence="8">ERGS4:06</strain>
    </source>
</reference>
<evidence type="ECO:0000256" key="1">
    <source>
        <dbReference type="ARBA" id="ARBA00008857"/>
    </source>
</evidence>
<keyword evidence="3" id="KW-0233">DNA recombination</keyword>
<dbReference type="InterPro" id="IPR050090">
    <property type="entry name" value="Tyrosine_recombinase_XerCD"/>
</dbReference>
<evidence type="ECO:0000259" key="6">
    <source>
        <dbReference type="PROSITE" id="PS51900"/>
    </source>
</evidence>
<feature type="domain" description="Core-binding (CB)" evidence="6">
    <location>
        <begin position="9"/>
        <end position="103"/>
    </location>
</feature>
<evidence type="ECO:0000256" key="2">
    <source>
        <dbReference type="ARBA" id="ARBA00023125"/>
    </source>
</evidence>
<protein>
    <recommendedName>
        <fullName evidence="9">Site-specific recombinase XerD</fullName>
    </recommendedName>
</protein>
<dbReference type="InterPro" id="IPR044068">
    <property type="entry name" value="CB"/>
</dbReference>
<dbReference type="InterPro" id="IPR013762">
    <property type="entry name" value="Integrase-like_cat_sf"/>
</dbReference>
<evidence type="ECO:0000256" key="4">
    <source>
        <dbReference type="PROSITE-ProRule" id="PRU01248"/>
    </source>
</evidence>
<keyword evidence="2 4" id="KW-0238">DNA-binding</keyword>
<evidence type="ECO:0000313" key="7">
    <source>
        <dbReference type="EMBL" id="ALO66671.1"/>
    </source>
</evidence>
<dbReference type="Gene3D" id="1.10.443.10">
    <property type="entry name" value="Intergrase catalytic core"/>
    <property type="match status" value="1"/>
</dbReference>
<dbReference type="SUPFAM" id="SSF56349">
    <property type="entry name" value="DNA breaking-rejoining enzymes"/>
    <property type="match status" value="1"/>
</dbReference>
<dbReference type="Pfam" id="PF00589">
    <property type="entry name" value="Phage_integrase"/>
    <property type="match status" value="1"/>
</dbReference>
<comment type="similarity">
    <text evidence="1">Belongs to the 'phage' integrase family.</text>
</comment>
<gene>
    <name evidence="7" type="ORF">AS189_09415</name>
</gene>
<dbReference type="PROSITE" id="PS51898">
    <property type="entry name" value="TYR_RECOMBINASE"/>
    <property type="match status" value="1"/>
</dbReference>
<dbReference type="GO" id="GO:0015074">
    <property type="term" value="P:DNA integration"/>
    <property type="evidence" value="ECO:0007669"/>
    <property type="project" value="InterPro"/>
</dbReference>
<evidence type="ECO:0000313" key="8">
    <source>
        <dbReference type="Proteomes" id="UP000059574"/>
    </source>
</evidence>
<dbReference type="AlphaFoldDB" id="A0A0S2LZ03"/>
<organism evidence="7 8">
    <name type="scientific">Arthrobacter alpinus</name>
    <dbReference type="NCBI Taxonomy" id="656366"/>
    <lineage>
        <taxon>Bacteria</taxon>
        <taxon>Bacillati</taxon>
        <taxon>Actinomycetota</taxon>
        <taxon>Actinomycetes</taxon>
        <taxon>Micrococcales</taxon>
        <taxon>Micrococcaceae</taxon>
        <taxon>Arthrobacter</taxon>
    </lineage>
</organism>
<dbReference type="Proteomes" id="UP000059574">
    <property type="component" value="Chromosome"/>
</dbReference>
<dbReference type="EMBL" id="CP013200">
    <property type="protein sequence ID" value="ALO66671.1"/>
    <property type="molecule type" value="Genomic_DNA"/>
</dbReference>
<accession>A0A0S2LZ03</accession>